<keyword evidence="21" id="KW-1185">Reference proteome</keyword>
<evidence type="ECO:0000256" key="13">
    <source>
        <dbReference type="ARBA" id="ARBA00034617"/>
    </source>
</evidence>
<comment type="domain">
    <text evidence="15">The N-terminal DNA-binding domain is a ssDNA-dependent ATPase and has ATP-dependent 3'-5' helicase function. This domain interacts with RecC.</text>
</comment>
<accession>A0ABN0TE91</accession>
<dbReference type="Pfam" id="PF00580">
    <property type="entry name" value="UvrD-helicase"/>
    <property type="match status" value="2"/>
</dbReference>
<feature type="domain" description="UvrD-like helicase C-terminal" evidence="19">
    <location>
        <begin position="508"/>
        <end position="777"/>
    </location>
</feature>
<evidence type="ECO:0000259" key="18">
    <source>
        <dbReference type="PROSITE" id="PS51198"/>
    </source>
</evidence>
<evidence type="ECO:0000256" key="10">
    <source>
        <dbReference type="ARBA" id="ARBA00023125"/>
    </source>
</evidence>
<evidence type="ECO:0000256" key="4">
    <source>
        <dbReference type="ARBA" id="ARBA00022763"/>
    </source>
</evidence>
<feature type="binding site" evidence="15">
    <location>
        <position position="986"/>
    </location>
    <ligand>
        <name>Mg(2+)</name>
        <dbReference type="ChEBI" id="CHEBI:18420"/>
    </ligand>
</feature>
<evidence type="ECO:0000256" key="2">
    <source>
        <dbReference type="ARBA" id="ARBA00022723"/>
    </source>
</evidence>
<evidence type="ECO:0000256" key="7">
    <source>
        <dbReference type="ARBA" id="ARBA00022839"/>
    </source>
</evidence>
<comment type="cofactor">
    <cofactor evidence="15">
        <name>Mg(2+)</name>
        <dbReference type="ChEBI" id="CHEBI:18420"/>
    </cofactor>
    <text evidence="15">Binds 1 Mg(2+) ion per subunit.</text>
</comment>
<keyword evidence="11 15" id="KW-0234">DNA repair</keyword>
<dbReference type="Gene3D" id="1.10.3170.10">
    <property type="entry name" value="Recbcd, chain B, domain 2"/>
    <property type="match status" value="1"/>
</dbReference>
<comment type="domain">
    <text evidence="15">The C-terminal domain has nuclease activity and interacts with RecD. It interacts with RecA, facilitating its loading onto ssDNA.</text>
</comment>
<dbReference type="PANTHER" id="PTHR11070">
    <property type="entry name" value="UVRD / RECB / PCRA DNA HELICASE FAMILY MEMBER"/>
    <property type="match status" value="1"/>
</dbReference>
<dbReference type="InterPro" id="IPR027417">
    <property type="entry name" value="P-loop_NTPase"/>
</dbReference>
<feature type="binding site" evidence="16">
    <location>
        <begin position="39"/>
        <end position="46"/>
    </location>
    <ligand>
        <name>ATP</name>
        <dbReference type="ChEBI" id="CHEBI:30616"/>
    </ligand>
</feature>
<evidence type="ECO:0000256" key="6">
    <source>
        <dbReference type="ARBA" id="ARBA00022806"/>
    </source>
</evidence>
<evidence type="ECO:0000256" key="17">
    <source>
        <dbReference type="SAM" id="MobiDB-lite"/>
    </source>
</evidence>
<gene>
    <name evidence="15 20" type="primary">recB</name>
    <name evidence="20" type="ORF">GCM10009125_05470</name>
</gene>
<feature type="binding site" evidence="15">
    <location>
        <position position="1115"/>
    </location>
    <ligand>
        <name>Mg(2+)</name>
        <dbReference type="ChEBI" id="CHEBI:18420"/>
    </ligand>
</feature>
<dbReference type="Proteomes" id="UP001501176">
    <property type="component" value="Unassembled WGS sequence"/>
</dbReference>
<comment type="catalytic activity">
    <reaction evidence="15">
        <text>Exonucleolytic cleavage (in the presence of ATP) in either 5'- to 3'- or 3'- to 5'-direction to yield 5'-phosphooligonucleotides.</text>
        <dbReference type="EC" id="3.1.11.5"/>
    </reaction>
</comment>
<feature type="region of interest" description="Nuclease activity, interacts with RecD and RecA" evidence="15">
    <location>
        <begin position="921"/>
        <end position="1215"/>
    </location>
</feature>
<comment type="catalytic activity">
    <reaction evidence="14 15">
        <text>ATP + H2O = ADP + phosphate + H(+)</text>
        <dbReference type="Rhea" id="RHEA:13065"/>
        <dbReference type="ChEBI" id="CHEBI:15377"/>
        <dbReference type="ChEBI" id="CHEBI:15378"/>
        <dbReference type="ChEBI" id="CHEBI:30616"/>
        <dbReference type="ChEBI" id="CHEBI:43474"/>
        <dbReference type="ChEBI" id="CHEBI:456216"/>
        <dbReference type="EC" id="5.6.2.4"/>
    </reaction>
</comment>
<evidence type="ECO:0000256" key="8">
    <source>
        <dbReference type="ARBA" id="ARBA00022840"/>
    </source>
</evidence>
<evidence type="ECO:0000256" key="12">
    <source>
        <dbReference type="ARBA" id="ARBA00023235"/>
    </source>
</evidence>
<evidence type="ECO:0000259" key="19">
    <source>
        <dbReference type="PROSITE" id="PS51217"/>
    </source>
</evidence>
<name>A0ABN0TE91_9BURK</name>
<feature type="region of interest" description="Disordered" evidence="17">
    <location>
        <begin position="952"/>
        <end position="972"/>
    </location>
</feature>
<dbReference type="Pfam" id="PF12705">
    <property type="entry name" value="PDDEXK_1"/>
    <property type="match status" value="1"/>
</dbReference>
<dbReference type="PROSITE" id="PS51198">
    <property type="entry name" value="UVRD_HELICASE_ATP_BIND"/>
    <property type="match status" value="1"/>
</dbReference>
<keyword evidence="4 15" id="KW-0227">DNA damage</keyword>
<evidence type="ECO:0000256" key="5">
    <source>
        <dbReference type="ARBA" id="ARBA00022801"/>
    </source>
</evidence>
<dbReference type="EMBL" id="BAAAFN010000006">
    <property type="protein sequence ID" value="GAA0219454.1"/>
    <property type="molecule type" value="Genomic_DNA"/>
</dbReference>
<comment type="caution">
    <text evidence="20">The sequence shown here is derived from an EMBL/GenBank/DDBJ whole genome shotgun (WGS) entry which is preliminary data.</text>
</comment>
<feature type="active site" description="For nuclease activity" evidence="15">
    <location>
        <position position="1115"/>
    </location>
</feature>
<keyword evidence="8 15" id="KW-0067">ATP-binding</keyword>
<comment type="similarity">
    <text evidence="15">Belongs to the helicase family. UvrD subfamily.</text>
</comment>
<evidence type="ECO:0000256" key="11">
    <source>
        <dbReference type="ARBA" id="ARBA00023204"/>
    </source>
</evidence>
<dbReference type="RefSeq" id="WP_343819952.1">
    <property type="nucleotide sequence ID" value="NZ_BAAAFN010000006.1"/>
</dbReference>
<dbReference type="InterPro" id="IPR011335">
    <property type="entry name" value="Restrct_endonuc-II-like"/>
</dbReference>
<evidence type="ECO:0000256" key="16">
    <source>
        <dbReference type="PROSITE-ProRule" id="PRU00560"/>
    </source>
</evidence>
<keyword evidence="3 15" id="KW-0547">Nucleotide-binding</keyword>
<keyword evidence="5 15" id="KW-0378">Hydrolase</keyword>
<dbReference type="InterPro" id="IPR014017">
    <property type="entry name" value="DNA_helicase_UvrD-like_C"/>
</dbReference>
<protein>
    <recommendedName>
        <fullName evidence="15">RecBCD enzyme subunit RecB</fullName>
        <ecNumber evidence="15">3.1.11.5</ecNumber>
        <ecNumber evidence="15">5.6.2.4</ecNumber>
    </recommendedName>
    <alternativeName>
        <fullName evidence="15">DNA 3'-5' helicase subunit RecB</fullName>
    </alternativeName>
    <alternativeName>
        <fullName evidence="15">Exonuclease V subunit RecB</fullName>
        <shortName evidence="15">ExoV subunit RecB</shortName>
    </alternativeName>
    <alternativeName>
        <fullName evidence="15">Helicase/nuclease RecBCD subunit RecB</fullName>
    </alternativeName>
</protein>
<evidence type="ECO:0000256" key="15">
    <source>
        <dbReference type="HAMAP-Rule" id="MF_01485"/>
    </source>
</evidence>
<evidence type="ECO:0000256" key="14">
    <source>
        <dbReference type="ARBA" id="ARBA00048988"/>
    </source>
</evidence>
<reference evidence="20 21" key="1">
    <citation type="journal article" date="2019" name="Int. J. Syst. Evol. Microbiol.">
        <title>The Global Catalogue of Microorganisms (GCM) 10K type strain sequencing project: providing services to taxonomists for standard genome sequencing and annotation.</title>
        <authorList>
            <consortium name="The Broad Institute Genomics Platform"/>
            <consortium name="The Broad Institute Genome Sequencing Center for Infectious Disease"/>
            <person name="Wu L."/>
            <person name="Ma J."/>
        </authorList>
    </citation>
    <scope>NUCLEOTIDE SEQUENCE [LARGE SCALE GENOMIC DNA]</scope>
    <source>
        <strain evidence="20 21">JCM 16240</strain>
    </source>
</reference>
<dbReference type="InterPro" id="IPR000212">
    <property type="entry name" value="DNA_helicase_UvrD/REP"/>
</dbReference>
<evidence type="ECO:0000313" key="20">
    <source>
        <dbReference type="EMBL" id="GAA0219454.1"/>
    </source>
</evidence>
<keyword evidence="9 15" id="KW-0460">Magnesium</keyword>
<evidence type="ECO:0000256" key="3">
    <source>
        <dbReference type="ARBA" id="ARBA00022741"/>
    </source>
</evidence>
<feature type="domain" description="UvrD-like helicase ATP-binding" evidence="18">
    <location>
        <begin position="18"/>
        <end position="474"/>
    </location>
</feature>
<evidence type="ECO:0000256" key="9">
    <source>
        <dbReference type="ARBA" id="ARBA00022842"/>
    </source>
</evidence>
<comment type="subunit">
    <text evidence="15">Heterotrimer of RecB, RecC and RecD. All subunits contribute to DNA-binding. Interacts with RecA.</text>
</comment>
<dbReference type="HAMAP" id="MF_01485">
    <property type="entry name" value="RecB"/>
    <property type="match status" value="1"/>
</dbReference>
<comment type="catalytic activity">
    <reaction evidence="13 15">
        <text>Couples ATP hydrolysis with the unwinding of duplex DNA by translocating in the 3'-5' direction.</text>
        <dbReference type="EC" id="5.6.2.4"/>
    </reaction>
</comment>
<keyword evidence="7 15" id="KW-0269">Exonuclease</keyword>
<dbReference type="PROSITE" id="PS51217">
    <property type="entry name" value="UVRD_HELICASE_CTER"/>
    <property type="match status" value="1"/>
</dbReference>
<feature type="region of interest" description="DNA-binding and helicase activity, interacts with RecC" evidence="15">
    <location>
        <begin position="1"/>
        <end position="869"/>
    </location>
</feature>
<dbReference type="CDD" id="cd22352">
    <property type="entry name" value="RecB_C-like"/>
    <property type="match status" value="1"/>
</dbReference>
<evidence type="ECO:0000313" key="21">
    <source>
        <dbReference type="Proteomes" id="UP001501176"/>
    </source>
</evidence>
<dbReference type="Gene3D" id="1.10.486.10">
    <property type="entry name" value="PCRA, domain 4"/>
    <property type="match status" value="1"/>
</dbReference>
<dbReference type="EC" id="3.1.11.5" evidence="15"/>
<dbReference type="InterPro" id="IPR004586">
    <property type="entry name" value="RecB"/>
</dbReference>
<dbReference type="InterPro" id="IPR011604">
    <property type="entry name" value="PDDEXK-like_dom_sf"/>
</dbReference>
<dbReference type="SUPFAM" id="SSF52980">
    <property type="entry name" value="Restriction endonuclease-like"/>
    <property type="match status" value="1"/>
</dbReference>
<dbReference type="NCBIfam" id="TIGR00609">
    <property type="entry name" value="recB"/>
    <property type="match status" value="1"/>
</dbReference>
<dbReference type="Gene3D" id="3.40.50.300">
    <property type="entry name" value="P-loop containing nucleotide triphosphate hydrolases"/>
    <property type="match status" value="2"/>
</dbReference>
<sequence>MIAPNRFASESPETATPETAIPQVDPLRFPLRGSHLIEASAGTGKTWTIAALYVRLVLGHGGQDPRLPTEILVLTFTEAAAQELRDRIRSRLAEAALWFAQDAAQECRADPFLDSLRRDWPQDRWAGCARALDLAAQSMDEAAISTIHAWCARVLQEHAFDSGSLFEQRLEPDLSAEIRQVAWDYWRAHVAPLASGPLDEVLSVWPGPDALLGLSGMLTRESLPRDADESLAAVLERHLAQRRERLAALKAPWVHETDVLEDWLVSLGKDTKIRPADLRRWMQALRAWAGDPGQDAPDLKTGWDRLTPEGIREKWQGAVPAPEHPASAALARLRADLDALPGVRVPLLRHALAWMAGRLHQTLSGAALLGFDGLLGNLDAALDGPSGARLAQTLRRQFPVVLIDEFQDTDPVQYSIFDRIYRVAEHDPETALVFIGDPKQSIYGFRGADVHTYLRANRACAGRVLTLGRNYRSSEAMVEAVNRCFALRGAHAFPTGVPGEGIPFHPVQAQGRPERWEVLGRPAPAMSACWIEPTTPGKPLSSTQYEQEAAWLCARRVAETLALGRRGAAGMRGSDQWAPVRPADVAILVNTHAEARSVRQALARIGVRSVYLSERDSVYESPQTAELALWLDACAHPEDERAVRAALATPALGLDWVALDRLVEDERAWDAQVERFQGYRQIWRQRGVLPMLRRLLHDFDVPARLLADGYEGERRLTDFLHLAELLQQAAAHLDGEQAVLRYLHRQRQSPQGEDGRRLRLESDEGLVRVVTVHKSKGLEYPLVFLPFVCKARPVEAGRGPYLLPGPSGRTWIMEADAAQLQQLDGERLGEDVRKLYVALTRARHAVWMALGPLKTGSGIGHLLGADLKAAWDGLAQSHPGLMAWDEGVEPVDESGPEPILDETPEALGEARRLAAPAVGQPWWISSYSALCLADAAAPETAAEDVLREDRQADPVPAPRPAGAAPVPVESGLRDFPRGSEAGTFLHGLLEWAARRGFRDLDEARDLIARRCAVRGWEAHIDALHDWLLRLARTEWRPDLPGTPVLRLDRLQACLPEMEFWLPAQQVDIERLDGLLCRQTFGGAPRPALAGGRLNGMFKGFIDLVLQADGRYYLVDYKSNDLGPSEAGYAPEALAEAMRASRYDAQMLMYVLALHRLLRSRLADYDYDRHMGGAVYLFLRGQEAPGQGLVALRPEPGLIDALDALFDGAGGECGND</sequence>
<keyword evidence="1 15" id="KW-0540">Nuclease</keyword>
<dbReference type="PANTHER" id="PTHR11070:SF23">
    <property type="entry name" value="RECBCD ENZYME SUBUNIT RECB"/>
    <property type="match status" value="1"/>
</dbReference>
<keyword evidence="10 15" id="KW-0238">DNA-binding</keyword>
<dbReference type="InterPro" id="IPR038726">
    <property type="entry name" value="PDDEXK_AddAB-type"/>
</dbReference>
<proteinExistence type="inferred from homology"/>
<comment type="function">
    <text evidence="15">A helicase/nuclease that prepares dsDNA breaks (DSB) for recombinational DNA repair. Binds to DSBs and unwinds DNA via a highly rapid and processive ATP-dependent bidirectional helicase activity. Unwinds dsDNA until it encounters a Chi (crossover hotspot instigator) sequence from the 3' direction. Cuts ssDNA a few nucleotides 3' to the Chi site. The properties and activities of the enzyme are changed at Chi. The Chi-altered holoenzyme produces a long 3'-ssDNA overhang and facilitates RecA-binding to the ssDNA for homologous DNA recombination and repair. Holoenzyme degrades any linearized DNA that is unable to undergo homologous recombination. In the holoenzyme this subunit contributes ATPase, 3'-5' helicase, exonuclease activity and loads RecA onto ssDNA.</text>
</comment>
<evidence type="ECO:0000256" key="1">
    <source>
        <dbReference type="ARBA" id="ARBA00022722"/>
    </source>
</evidence>
<dbReference type="Pfam" id="PF13361">
    <property type="entry name" value="UvrD_C"/>
    <property type="match status" value="1"/>
</dbReference>
<organism evidence="20 21">
    <name type="scientific">Castellaniella daejeonensis</name>
    <dbReference type="NCBI Taxonomy" id="659013"/>
    <lineage>
        <taxon>Bacteria</taxon>
        <taxon>Pseudomonadati</taxon>
        <taxon>Pseudomonadota</taxon>
        <taxon>Betaproteobacteria</taxon>
        <taxon>Burkholderiales</taxon>
        <taxon>Alcaligenaceae</taxon>
        <taxon>Castellaniella</taxon>
    </lineage>
</organism>
<dbReference type="SUPFAM" id="SSF52540">
    <property type="entry name" value="P-loop containing nucleoside triphosphate hydrolases"/>
    <property type="match status" value="1"/>
</dbReference>
<keyword evidence="2 15" id="KW-0479">Metal-binding</keyword>
<keyword evidence="6 15" id="KW-0347">Helicase</keyword>
<keyword evidence="12 15" id="KW-0413">Isomerase</keyword>
<dbReference type="Gene3D" id="3.90.320.10">
    <property type="match status" value="1"/>
</dbReference>
<feature type="binding site" evidence="15">
    <location>
        <position position="1102"/>
    </location>
    <ligand>
        <name>Mg(2+)</name>
        <dbReference type="ChEBI" id="CHEBI:18420"/>
    </ligand>
</feature>
<dbReference type="EC" id="5.6.2.4" evidence="15"/>
<comment type="miscellaneous">
    <text evidence="15">In the RecBCD complex, RecB has a slow 3'-5' helicase, an exonuclease activity and loads RecA onto ssDNA, RecD has a fast 5'-3' helicase activity, while RecC stimulates the ATPase and processivity of the RecB helicase and contributes to recognition of the Chi site.</text>
</comment>
<dbReference type="InterPro" id="IPR014016">
    <property type="entry name" value="UvrD-like_ATP-bd"/>
</dbReference>